<feature type="domain" description="Multidrug resistance protein MdtA-like C-terminal permuted SH3" evidence="7">
    <location>
        <begin position="287"/>
        <end position="345"/>
    </location>
</feature>
<dbReference type="Pfam" id="PF25967">
    <property type="entry name" value="RND-MFP_C"/>
    <property type="match status" value="1"/>
</dbReference>
<protein>
    <submittedName>
        <fullName evidence="8">Uncharacterized protein</fullName>
    </submittedName>
</protein>
<comment type="subcellular location">
    <subcellularLocation>
        <location evidence="1">Cell envelope</location>
    </subcellularLocation>
</comment>
<dbReference type="PANTHER" id="PTHR30469">
    <property type="entry name" value="MULTIDRUG RESISTANCE PROTEIN MDTA"/>
    <property type="match status" value="1"/>
</dbReference>
<dbReference type="InterPro" id="IPR058792">
    <property type="entry name" value="Beta-barrel_RND_2"/>
</dbReference>
<keyword evidence="3" id="KW-0813">Transport</keyword>
<dbReference type="Pfam" id="PF25954">
    <property type="entry name" value="Beta-barrel_RND_2"/>
    <property type="match status" value="1"/>
</dbReference>
<dbReference type="EMBL" id="JSVA01000020">
    <property type="protein sequence ID" value="KOF01633.1"/>
    <property type="molecule type" value="Genomic_DNA"/>
</dbReference>
<proteinExistence type="inferred from homology"/>
<evidence type="ECO:0000313" key="9">
    <source>
        <dbReference type="Proteomes" id="UP000036908"/>
    </source>
</evidence>
<evidence type="ECO:0000259" key="5">
    <source>
        <dbReference type="Pfam" id="PF25917"/>
    </source>
</evidence>
<name>A0A0L8AGX5_9BACT</name>
<dbReference type="Proteomes" id="UP000036908">
    <property type="component" value="Unassembled WGS sequence"/>
</dbReference>
<gene>
    <name evidence="8" type="ORF">OB69_16470</name>
</gene>
<dbReference type="Gene3D" id="2.40.420.20">
    <property type="match status" value="1"/>
</dbReference>
<evidence type="ECO:0000256" key="3">
    <source>
        <dbReference type="ARBA" id="ARBA00022448"/>
    </source>
</evidence>
<comment type="caution">
    <text evidence="8">The sequence shown here is derived from an EMBL/GenBank/DDBJ whole genome shotgun (WGS) entry which is preliminary data.</text>
</comment>
<dbReference type="GO" id="GO:1990281">
    <property type="term" value="C:efflux pump complex"/>
    <property type="evidence" value="ECO:0007669"/>
    <property type="project" value="TreeGrafter"/>
</dbReference>
<evidence type="ECO:0000259" key="6">
    <source>
        <dbReference type="Pfam" id="PF25954"/>
    </source>
</evidence>
<dbReference type="RefSeq" id="WP_053224850.1">
    <property type="nucleotide sequence ID" value="NZ_JSVA01000020.1"/>
</dbReference>
<feature type="domain" description="Multidrug resistance protein MdtA-like alpha-helical hairpin" evidence="4">
    <location>
        <begin position="111"/>
        <end position="171"/>
    </location>
</feature>
<dbReference type="Gene3D" id="2.40.50.100">
    <property type="match status" value="1"/>
</dbReference>
<evidence type="ECO:0000259" key="7">
    <source>
        <dbReference type="Pfam" id="PF25967"/>
    </source>
</evidence>
<dbReference type="InterPro" id="IPR058624">
    <property type="entry name" value="MdtA-like_HH"/>
</dbReference>
<feature type="domain" description="CusB-like beta-barrel" evidence="6">
    <location>
        <begin position="210"/>
        <end position="280"/>
    </location>
</feature>
<evidence type="ECO:0000313" key="8">
    <source>
        <dbReference type="EMBL" id="KOF01633.1"/>
    </source>
</evidence>
<organism evidence="8 9">
    <name type="scientific">Roseivirga seohaensis subsp. aquiponti</name>
    <dbReference type="NCBI Taxonomy" id="1566026"/>
    <lineage>
        <taxon>Bacteria</taxon>
        <taxon>Pseudomonadati</taxon>
        <taxon>Bacteroidota</taxon>
        <taxon>Cytophagia</taxon>
        <taxon>Cytophagales</taxon>
        <taxon>Roseivirgaceae</taxon>
        <taxon>Roseivirga</taxon>
    </lineage>
</organism>
<dbReference type="GO" id="GO:0015562">
    <property type="term" value="F:efflux transmembrane transporter activity"/>
    <property type="evidence" value="ECO:0007669"/>
    <property type="project" value="TreeGrafter"/>
</dbReference>
<dbReference type="InterPro" id="IPR058625">
    <property type="entry name" value="MdtA-like_BSH"/>
</dbReference>
<dbReference type="AlphaFoldDB" id="A0A0L8AGX5"/>
<evidence type="ECO:0000256" key="2">
    <source>
        <dbReference type="ARBA" id="ARBA00009477"/>
    </source>
</evidence>
<feature type="domain" description="Multidrug resistance protein MdtA-like barrel-sandwich hybrid" evidence="5">
    <location>
        <begin position="77"/>
        <end position="197"/>
    </location>
</feature>
<dbReference type="InterPro" id="IPR006143">
    <property type="entry name" value="RND_pump_MFP"/>
</dbReference>
<dbReference type="OrthoDB" id="9806939at2"/>
<dbReference type="Gene3D" id="2.40.30.170">
    <property type="match status" value="1"/>
</dbReference>
<accession>A0A0L8AGX5</accession>
<dbReference type="Gene3D" id="1.10.287.470">
    <property type="entry name" value="Helix hairpin bin"/>
    <property type="match status" value="1"/>
</dbReference>
<dbReference type="PATRIC" id="fig|1566026.4.peg.1727"/>
<dbReference type="NCBIfam" id="TIGR01730">
    <property type="entry name" value="RND_mfp"/>
    <property type="match status" value="1"/>
</dbReference>
<reference evidence="9" key="1">
    <citation type="submission" date="2014-11" db="EMBL/GenBank/DDBJ databases">
        <title>Genome sequencing of Roseivirga sp. D-25.</title>
        <authorList>
            <person name="Selvaratnam C."/>
            <person name="Thevarajoo S."/>
            <person name="Goh K.M."/>
            <person name="Eee R."/>
            <person name="Chan K.-G."/>
            <person name="Chong C.S."/>
        </authorList>
    </citation>
    <scope>NUCLEOTIDE SEQUENCE [LARGE SCALE GENOMIC DNA]</scope>
    <source>
        <strain evidence="9">D-25</strain>
    </source>
</reference>
<keyword evidence="9" id="KW-1185">Reference proteome</keyword>
<dbReference type="SUPFAM" id="SSF111369">
    <property type="entry name" value="HlyD-like secretion proteins"/>
    <property type="match status" value="1"/>
</dbReference>
<sequence>MSKTSRIILVLIIILAVAAWAVYPRFDEITGSSANTEASAQNTSRAKSALPVSGVVVTPKLLENKIKVTGSILPNESIELKSEVSGLVTKVHFKEGQKVKKGTLLVSLKDDELQAQLEKLRFSKKLAVDSENRQKLLLDKEAISQEEYDISLTNLNTLEADIKVIEAQLAKTSIVAPFDGILGLREISEGAYITNSTIITNFYSIDPVKVDFAIPGKYASIVSVGDVIQFETETSTEIFKGTVYAFEPQIDQNTRTLRMRAISSNEDGKLLPGQFAKIELIMSSVNDALMVPAISVIPELNGHMLFVAKGGKAQSVPVKIGLRTESSVQILEGLSPQDTVITSGLLEIRQGSSISISSLTQ</sequence>
<dbReference type="Pfam" id="PF25876">
    <property type="entry name" value="HH_MFP_RND"/>
    <property type="match status" value="1"/>
</dbReference>
<evidence type="ECO:0000256" key="1">
    <source>
        <dbReference type="ARBA" id="ARBA00004196"/>
    </source>
</evidence>
<dbReference type="Pfam" id="PF25917">
    <property type="entry name" value="BSH_RND"/>
    <property type="match status" value="1"/>
</dbReference>
<comment type="similarity">
    <text evidence="2">Belongs to the membrane fusion protein (MFP) (TC 8.A.1) family.</text>
</comment>
<dbReference type="InterPro" id="IPR058627">
    <property type="entry name" value="MdtA-like_C"/>
</dbReference>
<dbReference type="PANTHER" id="PTHR30469:SF36">
    <property type="entry name" value="BLL3903 PROTEIN"/>
    <property type="match status" value="1"/>
</dbReference>
<evidence type="ECO:0000259" key="4">
    <source>
        <dbReference type="Pfam" id="PF25876"/>
    </source>
</evidence>